<keyword evidence="1" id="KW-1133">Transmembrane helix</keyword>
<dbReference type="InterPro" id="IPR045339">
    <property type="entry name" value="DUF6534"/>
</dbReference>
<feature type="transmembrane region" description="Helical" evidence="1">
    <location>
        <begin position="164"/>
        <end position="183"/>
    </location>
</feature>
<keyword evidence="1" id="KW-0472">Membrane</keyword>
<dbReference type="PANTHER" id="PTHR40465:SF1">
    <property type="entry name" value="DUF6534 DOMAIN-CONTAINING PROTEIN"/>
    <property type="match status" value="1"/>
</dbReference>
<reference evidence="3 4" key="1">
    <citation type="submission" date="2014-04" db="EMBL/GenBank/DDBJ databases">
        <title>Evolutionary Origins and Diversification of the Mycorrhizal Mutualists.</title>
        <authorList>
            <consortium name="DOE Joint Genome Institute"/>
            <consortium name="Mycorrhizal Genomics Consortium"/>
            <person name="Kohler A."/>
            <person name="Kuo A."/>
            <person name="Nagy L.G."/>
            <person name="Floudas D."/>
            <person name="Copeland A."/>
            <person name="Barry K.W."/>
            <person name="Cichocki N."/>
            <person name="Veneault-Fourrey C."/>
            <person name="LaButti K."/>
            <person name="Lindquist E.A."/>
            <person name="Lipzen A."/>
            <person name="Lundell T."/>
            <person name="Morin E."/>
            <person name="Murat C."/>
            <person name="Riley R."/>
            <person name="Ohm R."/>
            <person name="Sun H."/>
            <person name="Tunlid A."/>
            <person name="Henrissat B."/>
            <person name="Grigoriev I.V."/>
            <person name="Hibbett D.S."/>
            <person name="Martin F."/>
        </authorList>
    </citation>
    <scope>NUCLEOTIDE SEQUENCE [LARGE SCALE GENOMIC DNA]</scope>
    <source>
        <strain evidence="3 4">FD-317 M1</strain>
    </source>
</reference>
<dbReference type="PANTHER" id="PTHR40465">
    <property type="entry name" value="CHROMOSOME 1, WHOLE GENOME SHOTGUN SEQUENCE"/>
    <property type="match status" value="1"/>
</dbReference>
<evidence type="ECO:0000259" key="2">
    <source>
        <dbReference type="Pfam" id="PF20152"/>
    </source>
</evidence>
<protein>
    <recommendedName>
        <fullName evidence="2">DUF6534 domain-containing protein</fullName>
    </recommendedName>
</protein>
<evidence type="ECO:0000313" key="4">
    <source>
        <dbReference type="Proteomes" id="UP000053593"/>
    </source>
</evidence>
<dbReference type="HOGENOM" id="CLU_046025_0_1_1"/>
<sequence>MTIYDSTLGVVTVGVMIAGVLFGLFTCQVYMYHKNFPEEKKWIRFGLVDGMWLLELAHTICIFHLVYFYTVTHYGETEVFLALIVPPSWPAAVLCHSMVAILAQSYFTYRIARFGAHHPYVIPVVCSILMFCQLLGDTAVAVYLTNEDMQAYMKLHEWLIIGPLLIRSVVDMINSVALVYYLVYERNNAYKRTIAVIDKLILWSVGESRFVSALDLIAQQSRKLDPSRNRYCDEYGRVFVVDFHAWIALYLILPKVFSNTMLANMNSRIHLREMQPTMVISPELELHFATPPVEEPSQSLHFQGVNSTHGLNSTLGDTHALDESEPPFIPFLISSV</sequence>
<name>A0A0D0CTJ1_9AGAR</name>
<dbReference type="EMBL" id="KN834781">
    <property type="protein sequence ID" value="KIK59043.1"/>
    <property type="molecule type" value="Genomic_DNA"/>
</dbReference>
<evidence type="ECO:0000313" key="3">
    <source>
        <dbReference type="EMBL" id="KIK59043.1"/>
    </source>
</evidence>
<feature type="transmembrane region" description="Helical" evidence="1">
    <location>
        <begin position="121"/>
        <end position="144"/>
    </location>
</feature>
<organism evidence="3 4">
    <name type="scientific">Collybiopsis luxurians FD-317 M1</name>
    <dbReference type="NCBI Taxonomy" id="944289"/>
    <lineage>
        <taxon>Eukaryota</taxon>
        <taxon>Fungi</taxon>
        <taxon>Dikarya</taxon>
        <taxon>Basidiomycota</taxon>
        <taxon>Agaricomycotina</taxon>
        <taxon>Agaricomycetes</taxon>
        <taxon>Agaricomycetidae</taxon>
        <taxon>Agaricales</taxon>
        <taxon>Marasmiineae</taxon>
        <taxon>Omphalotaceae</taxon>
        <taxon>Collybiopsis</taxon>
        <taxon>Collybiopsis luxurians</taxon>
    </lineage>
</organism>
<dbReference type="AlphaFoldDB" id="A0A0D0CTJ1"/>
<keyword evidence="1" id="KW-0812">Transmembrane</keyword>
<feature type="domain" description="DUF6534" evidence="2">
    <location>
        <begin position="169"/>
        <end position="268"/>
    </location>
</feature>
<dbReference type="OrthoDB" id="2535105at2759"/>
<accession>A0A0D0CTJ1</accession>
<feature type="transmembrane region" description="Helical" evidence="1">
    <location>
        <begin position="6"/>
        <end position="31"/>
    </location>
</feature>
<feature type="transmembrane region" description="Helical" evidence="1">
    <location>
        <begin position="52"/>
        <end position="69"/>
    </location>
</feature>
<dbReference type="Pfam" id="PF20152">
    <property type="entry name" value="DUF6534"/>
    <property type="match status" value="1"/>
</dbReference>
<keyword evidence="4" id="KW-1185">Reference proteome</keyword>
<feature type="transmembrane region" description="Helical" evidence="1">
    <location>
        <begin position="89"/>
        <end position="109"/>
    </location>
</feature>
<gene>
    <name evidence="3" type="ORF">GYMLUDRAFT_245489</name>
</gene>
<dbReference type="Proteomes" id="UP000053593">
    <property type="component" value="Unassembled WGS sequence"/>
</dbReference>
<proteinExistence type="predicted"/>
<evidence type="ECO:0000256" key="1">
    <source>
        <dbReference type="SAM" id="Phobius"/>
    </source>
</evidence>